<feature type="transmembrane region" description="Helical" evidence="1">
    <location>
        <begin position="69"/>
        <end position="88"/>
    </location>
</feature>
<dbReference type="RefSeq" id="WP_088602840.1">
    <property type="nucleotide sequence ID" value="NZ_NJIH01000004.1"/>
</dbReference>
<protein>
    <recommendedName>
        <fullName evidence="4">Branched-chain amino acid transporter</fullName>
    </recommendedName>
</protein>
<feature type="transmembrane region" description="Helical" evidence="1">
    <location>
        <begin position="93"/>
        <end position="110"/>
    </location>
</feature>
<organism evidence="2 3">
    <name type="scientific">Candidimonas nitroreducens</name>
    <dbReference type="NCBI Taxonomy" id="683354"/>
    <lineage>
        <taxon>Bacteria</taxon>
        <taxon>Pseudomonadati</taxon>
        <taxon>Pseudomonadota</taxon>
        <taxon>Betaproteobacteria</taxon>
        <taxon>Burkholderiales</taxon>
        <taxon>Alcaligenaceae</taxon>
        <taxon>Candidimonas</taxon>
    </lineage>
</organism>
<feature type="transmembrane region" description="Helical" evidence="1">
    <location>
        <begin position="12"/>
        <end position="33"/>
    </location>
</feature>
<proteinExistence type="predicted"/>
<dbReference type="Proteomes" id="UP000214603">
    <property type="component" value="Unassembled WGS sequence"/>
</dbReference>
<reference evidence="3" key="1">
    <citation type="submission" date="2017-06" db="EMBL/GenBank/DDBJ databases">
        <title>Herbaspirillum phytohormonus sp. nov., isolated from the root nodule of Robinia pseudoacacia in lead-zinc mine.</title>
        <authorList>
            <person name="Fan M."/>
            <person name="Lin Y."/>
        </authorList>
    </citation>
    <scope>NUCLEOTIDE SEQUENCE [LARGE SCALE GENOMIC DNA]</scope>
    <source>
        <strain evidence="3">SC-089</strain>
    </source>
</reference>
<keyword evidence="1" id="KW-0812">Transmembrane</keyword>
<evidence type="ECO:0000313" key="2">
    <source>
        <dbReference type="EMBL" id="OWT61753.1"/>
    </source>
</evidence>
<sequence>MSGHAGWDWYVLGAIALLVLCSFLTRCGYLLFGDYFPLPEGLRRALRYAPNAALIAIVLPELLPWMPGAMPQVGVKAVAALIAVLVYLRTRSAVMVIVAGMLALWGLQALS</sequence>
<dbReference type="AlphaFoldDB" id="A0A225MN13"/>
<keyword evidence="1" id="KW-0472">Membrane</keyword>
<keyword evidence="3" id="KW-1185">Reference proteome</keyword>
<keyword evidence="1" id="KW-1133">Transmembrane helix</keyword>
<dbReference type="OrthoDB" id="8638405at2"/>
<gene>
    <name evidence="2" type="ORF">CEY11_07875</name>
</gene>
<feature type="transmembrane region" description="Helical" evidence="1">
    <location>
        <begin position="45"/>
        <end position="63"/>
    </location>
</feature>
<evidence type="ECO:0000256" key="1">
    <source>
        <dbReference type="SAM" id="Phobius"/>
    </source>
</evidence>
<dbReference type="EMBL" id="NJIH01000004">
    <property type="protein sequence ID" value="OWT61753.1"/>
    <property type="molecule type" value="Genomic_DNA"/>
</dbReference>
<evidence type="ECO:0008006" key="4">
    <source>
        <dbReference type="Google" id="ProtNLM"/>
    </source>
</evidence>
<name>A0A225MN13_9BURK</name>
<dbReference type="Pfam" id="PF05437">
    <property type="entry name" value="AzlD"/>
    <property type="match status" value="1"/>
</dbReference>
<accession>A0A225MN13</accession>
<comment type="caution">
    <text evidence="2">The sequence shown here is derived from an EMBL/GenBank/DDBJ whole genome shotgun (WGS) entry which is preliminary data.</text>
</comment>
<evidence type="ECO:0000313" key="3">
    <source>
        <dbReference type="Proteomes" id="UP000214603"/>
    </source>
</evidence>
<dbReference type="InterPro" id="IPR008407">
    <property type="entry name" value="Brnchd-chn_aa_trnsp_AzlD"/>
</dbReference>